<name>A0A2I1CEP1_ASPN1</name>
<evidence type="ECO:0000313" key="2">
    <source>
        <dbReference type="EMBL" id="PKX96068.1"/>
    </source>
</evidence>
<dbReference type="EMBL" id="MSZS01000003">
    <property type="protein sequence ID" value="PKX96068.1"/>
    <property type="molecule type" value="Genomic_DNA"/>
</dbReference>
<dbReference type="OMA" id="WIMTGAV"/>
<organism evidence="2 3">
    <name type="scientific">Aspergillus novofumigatus (strain IBT 16806)</name>
    <dbReference type="NCBI Taxonomy" id="1392255"/>
    <lineage>
        <taxon>Eukaryota</taxon>
        <taxon>Fungi</taxon>
        <taxon>Dikarya</taxon>
        <taxon>Ascomycota</taxon>
        <taxon>Pezizomycotina</taxon>
        <taxon>Eurotiomycetes</taxon>
        <taxon>Eurotiomycetidae</taxon>
        <taxon>Eurotiales</taxon>
        <taxon>Aspergillaceae</taxon>
        <taxon>Aspergillus</taxon>
        <taxon>Aspergillus subgen. Fumigati</taxon>
    </lineage>
</organism>
<accession>A0A2I1CEP1</accession>
<evidence type="ECO:0000256" key="1">
    <source>
        <dbReference type="SAM" id="MobiDB-lite"/>
    </source>
</evidence>
<gene>
    <name evidence="2" type="ORF">P174DRAFT_367197</name>
</gene>
<dbReference type="RefSeq" id="XP_024684663.1">
    <property type="nucleotide sequence ID" value="XM_024822157.1"/>
</dbReference>
<dbReference type="VEuPathDB" id="FungiDB:P174DRAFT_367197"/>
<feature type="region of interest" description="Disordered" evidence="1">
    <location>
        <begin position="80"/>
        <end position="99"/>
    </location>
</feature>
<dbReference type="AlphaFoldDB" id="A0A2I1CEP1"/>
<comment type="caution">
    <text evidence="2">The sequence shown here is derived from an EMBL/GenBank/DDBJ whole genome shotgun (WGS) entry which is preliminary data.</text>
</comment>
<dbReference type="Proteomes" id="UP000234474">
    <property type="component" value="Unassembled WGS sequence"/>
</dbReference>
<proteinExistence type="predicted"/>
<sequence length="99" mass="10924">MPAPKNVPKLVLAAAVTSITIAGTLYGASVKTEQEVTQTVQKSREATIDERIASLRAMRQNLTSKKGLVERQIDDLEKRIQERAQKGIGEKKETPHNGR</sequence>
<keyword evidence="3" id="KW-1185">Reference proteome</keyword>
<evidence type="ECO:0000313" key="3">
    <source>
        <dbReference type="Proteomes" id="UP000234474"/>
    </source>
</evidence>
<dbReference type="GeneID" id="36529483"/>
<dbReference type="OrthoDB" id="5428081at2759"/>
<protein>
    <submittedName>
        <fullName evidence="2">Uncharacterized protein</fullName>
    </submittedName>
</protein>
<reference evidence="3" key="1">
    <citation type="journal article" date="2018" name="Proc. Natl. Acad. Sci. U.S.A.">
        <title>Linking secondary metabolites to gene clusters through genome sequencing of six diverse Aspergillus species.</title>
        <authorList>
            <person name="Kaerboelling I."/>
            <person name="Vesth T.C."/>
            <person name="Frisvad J.C."/>
            <person name="Nybo J.L."/>
            <person name="Theobald S."/>
            <person name="Kuo A."/>
            <person name="Bowyer P."/>
            <person name="Matsuda Y."/>
            <person name="Mondo S."/>
            <person name="Lyhne E.K."/>
            <person name="Kogle M.E."/>
            <person name="Clum A."/>
            <person name="Lipzen A."/>
            <person name="Salamov A."/>
            <person name="Ngan C.Y."/>
            <person name="Daum C."/>
            <person name="Chiniquy J."/>
            <person name="Barry K."/>
            <person name="LaButti K."/>
            <person name="Haridas S."/>
            <person name="Simmons B.A."/>
            <person name="Magnuson J.K."/>
            <person name="Mortensen U.H."/>
            <person name="Larsen T.O."/>
            <person name="Grigoriev I.V."/>
            <person name="Baker S.E."/>
            <person name="Andersen M.R."/>
        </authorList>
    </citation>
    <scope>NUCLEOTIDE SEQUENCE [LARGE SCALE GENOMIC DNA]</scope>
    <source>
        <strain evidence="3">IBT 16806</strain>
    </source>
</reference>